<dbReference type="Gene3D" id="1.10.3720.10">
    <property type="entry name" value="MetI-like"/>
    <property type="match status" value="1"/>
</dbReference>
<keyword evidence="7 9" id="KW-1133">Transmembrane helix</keyword>
<keyword evidence="3 9" id="KW-0813">Transport</keyword>
<proteinExistence type="inferred from homology"/>
<evidence type="ECO:0000256" key="5">
    <source>
        <dbReference type="ARBA" id="ARBA00022692"/>
    </source>
</evidence>
<keyword evidence="8 9" id="KW-0472">Membrane</keyword>
<comment type="caution">
    <text evidence="12">The sequence shown here is derived from an EMBL/GenBank/DDBJ whole genome shotgun (WGS) entry which is preliminary data.</text>
</comment>
<evidence type="ECO:0000256" key="9">
    <source>
        <dbReference type="RuleBase" id="RU363032"/>
    </source>
</evidence>
<feature type="transmembrane region" description="Helical" evidence="9">
    <location>
        <begin position="192"/>
        <end position="216"/>
    </location>
</feature>
<feature type="transmembrane region" description="Helical" evidence="9">
    <location>
        <begin position="97"/>
        <end position="118"/>
    </location>
</feature>
<feature type="transmembrane region" description="Helical" evidence="9">
    <location>
        <begin position="236"/>
        <end position="261"/>
    </location>
</feature>
<dbReference type="PROSITE" id="PS50928">
    <property type="entry name" value="ABC_TM1"/>
    <property type="match status" value="1"/>
</dbReference>
<dbReference type="Proteomes" id="UP001500266">
    <property type="component" value="Unassembled WGS sequence"/>
</dbReference>
<feature type="compositionally biased region" description="Basic residues" evidence="10">
    <location>
        <begin position="14"/>
        <end position="27"/>
    </location>
</feature>
<evidence type="ECO:0000256" key="1">
    <source>
        <dbReference type="ARBA" id="ARBA00004651"/>
    </source>
</evidence>
<comment type="subcellular location">
    <subcellularLocation>
        <location evidence="1 9">Cell membrane</location>
        <topology evidence="1 9">Multi-pass membrane protein</topology>
    </subcellularLocation>
</comment>
<organism evidence="12 13">
    <name type="scientific">Actinomadura keratinilytica</name>
    <dbReference type="NCBI Taxonomy" id="547461"/>
    <lineage>
        <taxon>Bacteria</taxon>
        <taxon>Bacillati</taxon>
        <taxon>Actinomycetota</taxon>
        <taxon>Actinomycetes</taxon>
        <taxon>Streptosporangiales</taxon>
        <taxon>Thermomonosporaceae</taxon>
        <taxon>Actinomadura</taxon>
    </lineage>
</organism>
<feature type="transmembrane region" description="Helical" evidence="9">
    <location>
        <begin position="65"/>
        <end position="85"/>
    </location>
</feature>
<gene>
    <name evidence="12" type="ORF">GCM10022416_27160</name>
</gene>
<sequence>MSSPEAHVPDGRLRVRPPRARPPGRQRHVPERWNVMSQLSELFDFGPFFDNFDKIIEGFWATVRLSVGAGVLSLIIGTILVSFRVSPVPVLRSVGTVYVNVLRNTPLTLVLLMCALGLNDTLALQFSDDPGTTYYWWAVIGLSAYTGAFVCEALRSGINTVPLGQAEAARSIGLTFMQSLRMIILPQAFRTVIAPLGSIFIAMIKNTTVAAAASYAETATVMKDLLDLPSFSSGAIPLFIGVAIGFMILTLPTGFFFGWLAKRMAVAR</sequence>
<dbReference type="SUPFAM" id="SSF161098">
    <property type="entry name" value="MetI-like"/>
    <property type="match status" value="1"/>
</dbReference>
<dbReference type="InterPro" id="IPR010065">
    <property type="entry name" value="AA_ABC_transptr_permease_3TM"/>
</dbReference>
<dbReference type="CDD" id="cd06261">
    <property type="entry name" value="TM_PBP2"/>
    <property type="match status" value="1"/>
</dbReference>
<keyword evidence="4" id="KW-1003">Cell membrane</keyword>
<evidence type="ECO:0000259" key="11">
    <source>
        <dbReference type="PROSITE" id="PS50928"/>
    </source>
</evidence>
<evidence type="ECO:0000313" key="12">
    <source>
        <dbReference type="EMBL" id="GAA4140206.1"/>
    </source>
</evidence>
<evidence type="ECO:0000256" key="2">
    <source>
        <dbReference type="ARBA" id="ARBA00010072"/>
    </source>
</evidence>
<name>A0ABP7YRF3_9ACTN</name>
<keyword evidence="6" id="KW-0029">Amino-acid transport</keyword>
<evidence type="ECO:0000256" key="7">
    <source>
        <dbReference type="ARBA" id="ARBA00022989"/>
    </source>
</evidence>
<dbReference type="PANTHER" id="PTHR30614:SF37">
    <property type="entry name" value="AMINO-ACID ABC TRANSPORTER PERMEASE PROTEIN YHDX-RELATED"/>
    <property type="match status" value="1"/>
</dbReference>
<evidence type="ECO:0000256" key="3">
    <source>
        <dbReference type="ARBA" id="ARBA00022448"/>
    </source>
</evidence>
<feature type="domain" description="ABC transmembrane type-1" evidence="11">
    <location>
        <begin position="59"/>
        <end position="257"/>
    </location>
</feature>
<dbReference type="Pfam" id="PF00528">
    <property type="entry name" value="BPD_transp_1"/>
    <property type="match status" value="1"/>
</dbReference>
<dbReference type="InterPro" id="IPR000515">
    <property type="entry name" value="MetI-like"/>
</dbReference>
<reference evidence="13" key="1">
    <citation type="journal article" date="2019" name="Int. J. Syst. Evol. Microbiol.">
        <title>The Global Catalogue of Microorganisms (GCM) 10K type strain sequencing project: providing services to taxonomists for standard genome sequencing and annotation.</title>
        <authorList>
            <consortium name="The Broad Institute Genomics Platform"/>
            <consortium name="The Broad Institute Genome Sequencing Center for Infectious Disease"/>
            <person name="Wu L."/>
            <person name="Ma J."/>
        </authorList>
    </citation>
    <scope>NUCLEOTIDE SEQUENCE [LARGE SCALE GENOMIC DNA]</scope>
    <source>
        <strain evidence="13">JCM 17316</strain>
    </source>
</reference>
<protein>
    <submittedName>
        <fullName evidence="12">Amino acid ABC transporter permease</fullName>
    </submittedName>
</protein>
<feature type="region of interest" description="Disordered" evidence="10">
    <location>
        <begin position="1"/>
        <end position="27"/>
    </location>
</feature>
<evidence type="ECO:0000256" key="6">
    <source>
        <dbReference type="ARBA" id="ARBA00022970"/>
    </source>
</evidence>
<evidence type="ECO:0000256" key="8">
    <source>
        <dbReference type="ARBA" id="ARBA00023136"/>
    </source>
</evidence>
<dbReference type="InterPro" id="IPR043429">
    <property type="entry name" value="ArtM/GltK/GlnP/TcyL/YhdX-like"/>
</dbReference>
<accession>A0ABP7YRF3</accession>
<dbReference type="PANTHER" id="PTHR30614">
    <property type="entry name" value="MEMBRANE COMPONENT OF AMINO ACID ABC TRANSPORTER"/>
    <property type="match status" value="1"/>
</dbReference>
<dbReference type="NCBIfam" id="TIGR01726">
    <property type="entry name" value="HEQRo_perm_3TM"/>
    <property type="match status" value="1"/>
</dbReference>
<dbReference type="InterPro" id="IPR035906">
    <property type="entry name" value="MetI-like_sf"/>
</dbReference>
<evidence type="ECO:0000313" key="13">
    <source>
        <dbReference type="Proteomes" id="UP001500266"/>
    </source>
</evidence>
<dbReference type="EMBL" id="BAABDO010000032">
    <property type="protein sequence ID" value="GAA4140206.1"/>
    <property type="molecule type" value="Genomic_DNA"/>
</dbReference>
<evidence type="ECO:0000256" key="10">
    <source>
        <dbReference type="SAM" id="MobiDB-lite"/>
    </source>
</evidence>
<evidence type="ECO:0000256" key="4">
    <source>
        <dbReference type="ARBA" id="ARBA00022475"/>
    </source>
</evidence>
<keyword evidence="5 9" id="KW-0812">Transmembrane</keyword>
<keyword evidence="13" id="KW-1185">Reference proteome</keyword>
<feature type="transmembrane region" description="Helical" evidence="9">
    <location>
        <begin position="134"/>
        <end position="154"/>
    </location>
</feature>
<comment type="similarity">
    <text evidence="2">Belongs to the binding-protein-dependent transport system permease family. HisMQ subfamily.</text>
</comment>